<evidence type="ECO:0000256" key="7">
    <source>
        <dbReference type="ARBA" id="ARBA00022779"/>
    </source>
</evidence>
<comment type="function">
    <text evidence="10">FliM is one of three proteins (FliG, FliN, FliM) that forms the rotor-mounted switch complex (C ring), located at the base of the basal body. This complex interacts with the CheY and CheZ chemotaxis proteins, in addition to contacting components of the motor that determine the direction of flagellar rotation.</text>
</comment>
<keyword evidence="9" id="KW-0975">Bacterial flagellum</keyword>
<dbReference type="SUPFAM" id="SSF103039">
    <property type="entry name" value="CheC-like"/>
    <property type="match status" value="1"/>
</dbReference>
<dbReference type="RefSeq" id="WP_022636550.1">
    <property type="nucleotide sequence ID" value="NZ_ASJR01000007.1"/>
</dbReference>
<dbReference type="CDD" id="cd17908">
    <property type="entry name" value="FliM"/>
    <property type="match status" value="1"/>
</dbReference>
<dbReference type="Gene3D" id="3.40.1550.10">
    <property type="entry name" value="CheC-like"/>
    <property type="match status" value="1"/>
</dbReference>
<keyword evidence="5" id="KW-1003">Cell membrane</keyword>
<evidence type="ECO:0000256" key="2">
    <source>
        <dbReference type="ARBA" id="ARBA00004202"/>
    </source>
</evidence>
<dbReference type="PRINTS" id="PR00955">
    <property type="entry name" value="FLGMOTORFLIM"/>
</dbReference>
<dbReference type="Pfam" id="PF02154">
    <property type="entry name" value="FliM"/>
    <property type="match status" value="1"/>
</dbReference>
<evidence type="ECO:0000256" key="6">
    <source>
        <dbReference type="ARBA" id="ARBA00022500"/>
    </source>
</evidence>
<dbReference type="OrthoDB" id="9806941at2"/>
<evidence type="ECO:0000256" key="12">
    <source>
        <dbReference type="SAM" id="MobiDB-lite"/>
    </source>
</evidence>
<dbReference type="PANTHER" id="PTHR30034">
    <property type="entry name" value="FLAGELLAR MOTOR SWITCH PROTEIN FLIM"/>
    <property type="match status" value="1"/>
</dbReference>
<gene>
    <name evidence="14" type="ORF">CALK_1062</name>
</gene>
<keyword evidence="7" id="KW-0283">Flagellar rotation</keyword>
<dbReference type="InterPro" id="IPR036429">
    <property type="entry name" value="SpoA-like_sf"/>
</dbReference>
<evidence type="ECO:0000256" key="1">
    <source>
        <dbReference type="ARBA" id="ARBA00004117"/>
    </source>
</evidence>
<dbReference type="Gene3D" id="2.30.330.10">
    <property type="entry name" value="SpoA-like"/>
    <property type="match status" value="1"/>
</dbReference>
<dbReference type="PATRIC" id="fig|1313304.3.peg.1013"/>
<comment type="caution">
    <text evidence="14">The sequence shown here is derived from an EMBL/GenBank/DDBJ whole genome shotgun (WGS) entry which is preliminary data.</text>
</comment>
<dbReference type="GO" id="GO:0071978">
    <property type="term" value="P:bacterial-type flagellum-dependent swarming motility"/>
    <property type="evidence" value="ECO:0007669"/>
    <property type="project" value="TreeGrafter"/>
</dbReference>
<sequence length="394" mass="44213">MSDILSQDEIDALLSAVNEDDVEESPSHGDAPVAESLPEEPSFDESFSIDYDSDDDDDIGDRVLSLYDFRRPDRVSKEQMRTIHNLHEGYARLFSTTLTNYLRTFVEIEVVSVDQLTYSEFIMSISNPSCIHLFQMEPIDVTAIFEMNPSLVFFMIDRLFGGLGRGSENNRELTKIEQNVIRSIVSRGLGDLSGAWEHMGSFNPRITNYETNPMFVQIVPPGETVILITFEVHMLKSSGLMSICFPYQIIEQIFSELEGNDYLSTTAETTPETIKTMEEEIQDVTVPLSALIGKTQISIRDLLQLQTDDIICLDKHKDANLIVQIGGKSKMGAKSGVSGRKKAVKITKIFEQEFPAPGKTNQGKRFTTSSLEDDFEENVFADAGEDTTKEDSHE</sequence>
<evidence type="ECO:0000256" key="4">
    <source>
        <dbReference type="ARBA" id="ARBA00021898"/>
    </source>
</evidence>
<feature type="region of interest" description="Disordered" evidence="12">
    <location>
        <begin position="354"/>
        <end position="394"/>
    </location>
</feature>
<dbReference type="InterPro" id="IPR001543">
    <property type="entry name" value="FliN-like_C"/>
</dbReference>
<evidence type="ECO:0000256" key="8">
    <source>
        <dbReference type="ARBA" id="ARBA00023136"/>
    </source>
</evidence>
<dbReference type="AlphaFoldDB" id="U7DCC4"/>
<evidence type="ECO:0000256" key="3">
    <source>
        <dbReference type="ARBA" id="ARBA00011049"/>
    </source>
</evidence>
<accession>U7DCC4</accession>
<comment type="similarity">
    <text evidence="3">Belongs to the FliM family.</text>
</comment>
<keyword evidence="15" id="KW-1185">Reference proteome</keyword>
<keyword evidence="14" id="KW-0282">Flagellum</keyword>
<keyword evidence="14" id="KW-0966">Cell projection</keyword>
<reference evidence="14 15" key="1">
    <citation type="journal article" date="2013" name="Environ. Microbiol.">
        <title>Genome analysis of Chitinivibrio alkaliphilus gen. nov., sp. nov., a novel extremely haloalkaliphilic anaerobic chitinolytic bacterium from the candidate phylum Termite Group 3.</title>
        <authorList>
            <person name="Sorokin D.Y."/>
            <person name="Gumerov V.M."/>
            <person name="Rakitin A.L."/>
            <person name="Beletsky A.V."/>
            <person name="Damste J.S."/>
            <person name="Muyzer G."/>
            <person name="Mardanov A.V."/>
            <person name="Ravin N.V."/>
        </authorList>
    </citation>
    <scope>NUCLEOTIDE SEQUENCE [LARGE SCALE GENOMIC DNA]</scope>
    <source>
        <strain evidence="14 15">ACht1</strain>
    </source>
</reference>
<evidence type="ECO:0000313" key="14">
    <source>
        <dbReference type="EMBL" id="ERP32075.1"/>
    </source>
</evidence>
<feature type="compositionally biased region" description="Acidic residues" evidence="12">
    <location>
        <begin position="371"/>
        <end position="385"/>
    </location>
</feature>
<feature type="compositionally biased region" description="Polar residues" evidence="12">
    <location>
        <begin position="359"/>
        <end position="370"/>
    </location>
</feature>
<organism evidence="14 15">
    <name type="scientific">Chitinivibrio alkaliphilus ACht1</name>
    <dbReference type="NCBI Taxonomy" id="1313304"/>
    <lineage>
        <taxon>Bacteria</taxon>
        <taxon>Pseudomonadati</taxon>
        <taxon>Fibrobacterota</taxon>
        <taxon>Chitinivibrionia</taxon>
        <taxon>Chitinivibrionales</taxon>
        <taxon>Chitinivibrionaceae</taxon>
        <taxon>Chitinivibrio</taxon>
    </lineage>
</organism>
<name>U7DCC4_9BACT</name>
<comment type="subcellular location">
    <subcellularLocation>
        <location evidence="1">Bacterial flagellum basal body</location>
    </subcellularLocation>
    <subcellularLocation>
        <location evidence="2">Cell membrane</location>
        <topology evidence="2">Peripheral membrane protein</topology>
    </subcellularLocation>
</comment>
<dbReference type="Proteomes" id="UP000017148">
    <property type="component" value="Unassembled WGS sequence"/>
</dbReference>
<feature type="domain" description="Flagellar motor switch protein FliN-like C-terminal" evidence="13">
    <location>
        <begin position="279"/>
        <end position="350"/>
    </location>
</feature>
<keyword evidence="6" id="KW-0145">Chemotaxis</keyword>
<evidence type="ECO:0000313" key="15">
    <source>
        <dbReference type="Proteomes" id="UP000017148"/>
    </source>
</evidence>
<keyword evidence="8" id="KW-0472">Membrane</keyword>
<dbReference type="GO" id="GO:0003774">
    <property type="term" value="F:cytoskeletal motor activity"/>
    <property type="evidence" value="ECO:0007669"/>
    <property type="project" value="InterPro"/>
</dbReference>
<dbReference type="GO" id="GO:0050918">
    <property type="term" value="P:positive chemotaxis"/>
    <property type="evidence" value="ECO:0007669"/>
    <property type="project" value="TreeGrafter"/>
</dbReference>
<dbReference type="Pfam" id="PF01052">
    <property type="entry name" value="FliMN_C"/>
    <property type="match status" value="1"/>
</dbReference>
<feature type="region of interest" description="Disordered" evidence="12">
    <location>
        <begin position="16"/>
        <end position="56"/>
    </location>
</feature>
<proteinExistence type="inferred from homology"/>
<evidence type="ECO:0000259" key="13">
    <source>
        <dbReference type="Pfam" id="PF01052"/>
    </source>
</evidence>
<dbReference type="InterPro" id="IPR028976">
    <property type="entry name" value="CheC-like_sf"/>
</dbReference>
<dbReference type="EMBL" id="ASJR01000007">
    <property type="protein sequence ID" value="ERP32075.1"/>
    <property type="molecule type" value="Genomic_DNA"/>
</dbReference>
<dbReference type="InterPro" id="IPR001689">
    <property type="entry name" value="Flag_FliM"/>
</dbReference>
<dbReference type="NCBIfam" id="TIGR01397">
    <property type="entry name" value="fliM_switch"/>
    <property type="match status" value="1"/>
</dbReference>
<dbReference type="STRING" id="1313304.CALK_1062"/>
<evidence type="ECO:0000256" key="5">
    <source>
        <dbReference type="ARBA" id="ARBA00022475"/>
    </source>
</evidence>
<evidence type="ECO:0000256" key="9">
    <source>
        <dbReference type="ARBA" id="ARBA00023143"/>
    </source>
</evidence>
<evidence type="ECO:0000256" key="10">
    <source>
        <dbReference type="ARBA" id="ARBA00025044"/>
    </source>
</evidence>
<keyword evidence="14" id="KW-0969">Cilium</keyword>
<dbReference type="eggNOG" id="COG1868">
    <property type="taxonomic scope" value="Bacteria"/>
</dbReference>
<evidence type="ECO:0000256" key="11">
    <source>
        <dbReference type="NCBIfam" id="TIGR01397"/>
    </source>
</evidence>
<dbReference type="GO" id="GO:0009425">
    <property type="term" value="C:bacterial-type flagellum basal body"/>
    <property type="evidence" value="ECO:0007669"/>
    <property type="project" value="UniProtKB-SubCell"/>
</dbReference>
<dbReference type="PIRSF" id="PIRSF002888">
    <property type="entry name" value="FliM"/>
    <property type="match status" value="1"/>
</dbReference>
<protein>
    <recommendedName>
        <fullName evidence="4 11">Flagellar motor switch protein FliM</fullName>
    </recommendedName>
</protein>
<dbReference type="PANTHER" id="PTHR30034:SF6">
    <property type="entry name" value="YOP PROTEINS TRANSLOCATION PROTEIN Q"/>
    <property type="match status" value="1"/>
</dbReference>
<dbReference type="SUPFAM" id="SSF101801">
    <property type="entry name" value="Surface presentation of antigens (SPOA)"/>
    <property type="match status" value="1"/>
</dbReference>
<dbReference type="GO" id="GO:0005886">
    <property type="term" value="C:plasma membrane"/>
    <property type="evidence" value="ECO:0007669"/>
    <property type="project" value="UniProtKB-SubCell"/>
</dbReference>